<dbReference type="Gene3D" id="1.25.10.10">
    <property type="entry name" value="Leucine-rich Repeat Variant"/>
    <property type="match status" value="1"/>
</dbReference>
<dbReference type="InterPro" id="IPR051374">
    <property type="entry name" value="Ataxin-10/CTR86_families"/>
</dbReference>
<accession>A0A397B6C5</accession>
<dbReference type="Gene3D" id="2.80.10.50">
    <property type="match status" value="2"/>
</dbReference>
<evidence type="ECO:0000313" key="2">
    <source>
        <dbReference type="Proteomes" id="UP000265427"/>
    </source>
</evidence>
<dbReference type="VEuPathDB" id="FungiDB:H257_16726"/>
<sequence>MLTGMIGYLDCSHDEELHAVIVTCMQVMLQFAANMTVHHTANQDILWPAFHPHLLEVKSRQIVILLLQRCLSFQSQDESDPALEWITMIFQVLVKRHYTVDLYRNLSASLLSSPVDGVESSRSNDDLIAFLCAEYTGLHVPNEAPSNENDVNAAVSADRQAMWNVMETESSKLMLRILGTLTCSACVEEHSENVLTFIPVLLAQLQRLSPTHARETNAAALSGDDVVQDETFGYRSAGVRVLGNMAHRNPTVQDALRACGGLEVLLNREKTRARMTSGKRKRSAILHRLTVDTAMPNSIRPQHHAGAVSDEAPFLASTFRGDGGGLMDVGPFRVGTDGIGFLEFGMVLSLMANDRSGVMASEGFTACDVRLERTLSPALFDDQKQHDGQLVGCHFKDCLFEVLPKMNYDATLAFEKAQLTKKDGLSGFSNPLSEMRFKSESEKRLNATAYSHSHGKHVNYGQICLTTGSSASHFVLLPRFKLRRKGEPVQIQDQIMLATDDTRLFVQTSLNRFDQTALSSRLLTASVAHTSMIQWRLLPYDSSDAVQSTAETYRHKAGHGGFHAGQCLRLCHLETGSWLAYDSASSSLRLDGCGATDHNSSAMGVVSRHSYSYY</sequence>
<dbReference type="VEuPathDB" id="FungiDB:H257_16727"/>
<reference evidence="1 2" key="1">
    <citation type="submission" date="2018-08" db="EMBL/GenBank/DDBJ databases">
        <title>Aphanomyces genome sequencing and annotation.</title>
        <authorList>
            <person name="Minardi D."/>
            <person name="Oidtmann B."/>
            <person name="Van Der Giezen M."/>
            <person name="Studholme D.J."/>
        </authorList>
    </citation>
    <scope>NUCLEOTIDE SEQUENCE [LARGE SCALE GENOMIC DNA]</scope>
    <source>
        <strain evidence="1 2">Kv</strain>
    </source>
</reference>
<dbReference type="AlphaFoldDB" id="A0A397B6C5"/>
<dbReference type="EMBL" id="QUSZ01004669">
    <property type="protein sequence ID" value="RHY13207.1"/>
    <property type="molecule type" value="Genomic_DNA"/>
</dbReference>
<organism evidence="1 2">
    <name type="scientific">Aphanomyces astaci</name>
    <name type="common">Crayfish plague agent</name>
    <dbReference type="NCBI Taxonomy" id="112090"/>
    <lineage>
        <taxon>Eukaryota</taxon>
        <taxon>Sar</taxon>
        <taxon>Stramenopiles</taxon>
        <taxon>Oomycota</taxon>
        <taxon>Saprolegniomycetes</taxon>
        <taxon>Saprolegniales</taxon>
        <taxon>Verrucalvaceae</taxon>
        <taxon>Aphanomyces</taxon>
    </lineage>
</organism>
<evidence type="ECO:0000313" key="1">
    <source>
        <dbReference type="EMBL" id="RHY13207.1"/>
    </source>
</evidence>
<protein>
    <submittedName>
        <fullName evidence="1">Uncharacterized protein</fullName>
    </submittedName>
</protein>
<dbReference type="Proteomes" id="UP000265427">
    <property type="component" value="Unassembled WGS sequence"/>
</dbReference>
<proteinExistence type="predicted"/>
<comment type="caution">
    <text evidence="1">The sequence shown here is derived from an EMBL/GenBank/DDBJ whole genome shotgun (WGS) entry which is preliminary data.</text>
</comment>
<dbReference type="InterPro" id="IPR011989">
    <property type="entry name" value="ARM-like"/>
</dbReference>
<dbReference type="PANTHER" id="PTHR13255">
    <property type="entry name" value="ATAXIN-10"/>
    <property type="match status" value="1"/>
</dbReference>
<dbReference type="PANTHER" id="PTHR13255:SF0">
    <property type="entry name" value="ATAXIN-10"/>
    <property type="match status" value="1"/>
</dbReference>
<dbReference type="GO" id="GO:0005829">
    <property type="term" value="C:cytosol"/>
    <property type="evidence" value="ECO:0007669"/>
    <property type="project" value="TreeGrafter"/>
</dbReference>
<gene>
    <name evidence="1" type="ORF">DYB36_004777</name>
</gene>
<name>A0A397B6C5_APHAT</name>